<dbReference type="InterPro" id="IPR032466">
    <property type="entry name" value="Metal_Hydrolase"/>
</dbReference>
<dbReference type="EMBL" id="BARW01032727">
    <property type="protein sequence ID" value="GAJ03141.1"/>
    <property type="molecule type" value="Genomic_DNA"/>
</dbReference>
<accession>X1UTD7</accession>
<sequence length="182" mass="19707">MKAGITSVGGLLGTDGFARSLKALLMKARALEQEGISTWIYTGAYKYPSPTITESILSDIILIDKVIGLKIALSDHRASHPTLDEFIRATSEARAAGILAGKAGVVHIHMGAEKRGLSYLFDIIKNTEIPIEQFAPTHLNKKDEELFRQVVVFGKIGDYIDLTAGVSGEEKSRQSIKPGKAI</sequence>
<proteinExistence type="predicted"/>
<evidence type="ECO:0000313" key="1">
    <source>
        <dbReference type="EMBL" id="GAJ03141.1"/>
    </source>
</evidence>
<protein>
    <submittedName>
        <fullName evidence="1">Uncharacterized protein</fullName>
    </submittedName>
</protein>
<dbReference type="Gene3D" id="3.20.20.140">
    <property type="entry name" value="Metal-dependent hydrolases"/>
    <property type="match status" value="1"/>
</dbReference>
<comment type="caution">
    <text evidence="1">The sequence shown here is derived from an EMBL/GenBank/DDBJ whole genome shotgun (WGS) entry which is preliminary data.</text>
</comment>
<dbReference type="SUPFAM" id="SSF51556">
    <property type="entry name" value="Metallo-dependent hydrolases"/>
    <property type="match status" value="1"/>
</dbReference>
<gene>
    <name evidence="1" type="ORF">S12H4_51731</name>
</gene>
<name>X1UTD7_9ZZZZ</name>
<organism evidence="1">
    <name type="scientific">marine sediment metagenome</name>
    <dbReference type="NCBI Taxonomy" id="412755"/>
    <lineage>
        <taxon>unclassified sequences</taxon>
        <taxon>metagenomes</taxon>
        <taxon>ecological metagenomes</taxon>
    </lineage>
</organism>
<feature type="non-terminal residue" evidence="1">
    <location>
        <position position="182"/>
    </location>
</feature>
<dbReference type="AlphaFoldDB" id="X1UTD7"/>
<reference evidence="1" key="1">
    <citation type="journal article" date="2014" name="Front. Microbiol.">
        <title>High frequency of phylogenetically diverse reductive dehalogenase-homologous genes in deep subseafloor sedimentary metagenomes.</title>
        <authorList>
            <person name="Kawai M."/>
            <person name="Futagami T."/>
            <person name="Toyoda A."/>
            <person name="Takaki Y."/>
            <person name="Nishi S."/>
            <person name="Hori S."/>
            <person name="Arai W."/>
            <person name="Tsubouchi T."/>
            <person name="Morono Y."/>
            <person name="Uchiyama I."/>
            <person name="Ito T."/>
            <person name="Fujiyama A."/>
            <person name="Inagaki F."/>
            <person name="Takami H."/>
        </authorList>
    </citation>
    <scope>NUCLEOTIDE SEQUENCE</scope>
    <source>
        <strain evidence="1">Expedition CK06-06</strain>
    </source>
</reference>